<evidence type="ECO:0000256" key="4">
    <source>
        <dbReference type="PIRNR" id="PIRNR006230"/>
    </source>
</evidence>
<dbReference type="InterPro" id="IPR019991">
    <property type="entry name" value="GTP-bd_ribosome_bgen"/>
</dbReference>
<dbReference type="Pfam" id="PF01926">
    <property type="entry name" value="MMR_HSR1"/>
    <property type="match status" value="1"/>
</dbReference>
<dbReference type="OrthoDB" id="9779790at2"/>
<proteinExistence type="inferred from homology"/>
<reference evidence="7 8" key="1">
    <citation type="journal article" date="2019" name="Appl. Environ. Microbiol.">
        <title>Genetic determinants of hydroxycinnamic acid metabolism in heterofermentative lactobacilli.</title>
        <authorList>
            <person name="Gaur G."/>
            <person name="Oh J.H."/>
            <person name="Filannino P."/>
            <person name="Gobbetti M."/>
            <person name="van Pijkeren J.P."/>
            <person name="Ganzle M.G."/>
        </authorList>
    </citation>
    <scope>NUCLEOTIDE SEQUENCE [LARGE SCALE GENOMIC DNA]</scope>
    <source>
        <strain evidence="7 8">C5</strain>
    </source>
</reference>
<dbReference type="GO" id="GO:0006412">
    <property type="term" value="P:translation"/>
    <property type="evidence" value="ECO:0007669"/>
    <property type="project" value="TreeGrafter"/>
</dbReference>
<dbReference type="InterPro" id="IPR030378">
    <property type="entry name" value="G_CP_dom"/>
</dbReference>
<dbReference type="CDD" id="cd01856">
    <property type="entry name" value="YlqF"/>
    <property type="match status" value="1"/>
</dbReference>
<dbReference type="RefSeq" id="WP_161003186.1">
    <property type="nucleotide sequence ID" value="NZ_WEZQ01000005.1"/>
</dbReference>
<dbReference type="Proteomes" id="UP000449209">
    <property type="component" value="Unassembled WGS sequence"/>
</dbReference>
<gene>
    <name evidence="7" type="primary">ylqF</name>
    <name evidence="7" type="ORF">GB993_03995</name>
</gene>
<evidence type="ECO:0000313" key="8">
    <source>
        <dbReference type="Proteomes" id="UP000449209"/>
    </source>
</evidence>
<comment type="caution">
    <text evidence="7">The sequence shown here is derived from an EMBL/GenBank/DDBJ whole genome shotgun (WGS) entry which is preliminary data.</text>
</comment>
<evidence type="ECO:0000256" key="5">
    <source>
        <dbReference type="PIRSR" id="PIRSR006230-1"/>
    </source>
</evidence>
<dbReference type="NCBIfam" id="TIGR03596">
    <property type="entry name" value="GTPase_YlqF"/>
    <property type="match status" value="1"/>
</dbReference>
<organism evidence="7 8">
    <name type="scientific">Furfurilactobacillus milii</name>
    <dbReference type="NCBI Taxonomy" id="2888272"/>
    <lineage>
        <taxon>Bacteria</taxon>
        <taxon>Bacillati</taxon>
        <taxon>Bacillota</taxon>
        <taxon>Bacilli</taxon>
        <taxon>Lactobacillales</taxon>
        <taxon>Lactobacillaceae</taxon>
        <taxon>Furfurilactobacillus</taxon>
    </lineage>
</organism>
<dbReference type="InterPro" id="IPR006073">
    <property type="entry name" value="GTP-bd"/>
</dbReference>
<dbReference type="Gene3D" id="1.10.1580.10">
    <property type="match status" value="1"/>
</dbReference>
<dbReference type="InterPro" id="IPR027417">
    <property type="entry name" value="P-loop_NTPase"/>
</dbReference>
<protein>
    <recommendedName>
        <fullName evidence="1 4">Ribosome biogenesis GTPase A</fullName>
    </recommendedName>
</protein>
<evidence type="ECO:0000259" key="6">
    <source>
        <dbReference type="PROSITE" id="PS51721"/>
    </source>
</evidence>
<evidence type="ECO:0000256" key="2">
    <source>
        <dbReference type="ARBA" id="ARBA00022741"/>
    </source>
</evidence>
<dbReference type="PANTHER" id="PTHR45782">
    <property type="entry name" value="MITOCHONDRIAL RIBOSOME-ASSOCIATED GTPASE 1"/>
    <property type="match status" value="1"/>
</dbReference>
<evidence type="ECO:0000256" key="1">
    <source>
        <dbReference type="ARBA" id="ARBA00014898"/>
    </source>
</evidence>
<dbReference type="InterPro" id="IPR023179">
    <property type="entry name" value="GTP-bd_ortho_bundle_sf"/>
</dbReference>
<dbReference type="FunFam" id="3.40.50.300:FF:000590">
    <property type="entry name" value="Ribosome biogenesis GTPase A"/>
    <property type="match status" value="1"/>
</dbReference>
<sequence length="296" mass="33623">MATIQWYPGHMAKAIRQLRENLKVIDIVFELVDARIPESSRNPELRATVAQKPTLLILEKSDLADPKITGEWVRYYREHNQPVIAIDVNDRKLVGNLVKAAREVLKTQQERAEAKGIQKPVIRAVMAGIPNVGKSTLLNRLVNKKVAITGDRPGVTKKQQWLKANEELQLLDTPGVLWPKFEDPLVGKKLALTGAIKDSLFAKDDVALYAIKFMREHNQTDRLAERYHLTDDELTLSDVDLLLAITKRLGFKDDYDRASERLIFDLRKGKLGRFTFDTTDELSEESDDSVSEADHE</sequence>
<dbReference type="GO" id="GO:0003924">
    <property type="term" value="F:GTPase activity"/>
    <property type="evidence" value="ECO:0007669"/>
    <property type="project" value="TreeGrafter"/>
</dbReference>
<dbReference type="InterPro" id="IPR016478">
    <property type="entry name" value="GTPase_MTG1"/>
</dbReference>
<comment type="function">
    <text evidence="4">Required for a late step of 50S ribosomal subunit assembly. Has GTPase activity.</text>
</comment>
<feature type="binding site" evidence="5">
    <location>
        <begin position="131"/>
        <end position="136"/>
    </location>
    <ligand>
        <name>GTP</name>
        <dbReference type="ChEBI" id="CHEBI:37565"/>
    </ligand>
</feature>
<dbReference type="Gene3D" id="3.40.50.300">
    <property type="entry name" value="P-loop containing nucleotide triphosphate hydrolases"/>
    <property type="match status" value="1"/>
</dbReference>
<feature type="domain" description="CP-type G" evidence="6">
    <location>
        <begin position="12"/>
        <end position="179"/>
    </location>
</feature>
<dbReference type="PIRSF" id="PIRSF006230">
    <property type="entry name" value="MG442"/>
    <property type="match status" value="1"/>
</dbReference>
<dbReference type="GO" id="GO:0005737">
    <property type="term" value="C:cytoplasm"/>
    <property type="evidence" value="ECO:0007669"/>
    <property type="project" value="UniProtKB-SubCell"/>
</dbReference>
<keyword evidence="4" id="KW-0963">Cytoplasm</keyword>
<comment type="similarity">
    <text evidence="4">Belongs to the TRAFAC class YlqF/YawG GTPase family. MTG1 subfamily.</text>
</comment>
<dbReference type="EMBL" id="WEZQ01000005">
    <property type="protein sequence ID" value="MYV16676.1"/>
    <property type="molecule type" value="Genomic_DNA"/>
</dbReference>
<evidence type="ECO:0000313" key="7">
    <source>
        <dbReference type="EMBL" id="MYV16676.1"/>
    </source>
</evidence>
<comment type="subcellular location">
    <subcellularLocation>
        <location evidence="4">Cytoplasm</location>
    </subcellularLocation>
</comment>
<feature type="binding site" evidence="5">
    <location>
        <position position="175"/>
    </location>
    <ligand>
        <name>GTP</name>
        <dbReference type="ChEBI" id="CHEBI:37565"/>
    </ligand>
</feature>
<dbReference type="AlphaFoldDB" id="A0A6N9I2R6"/>
<dbReference type="GO" id="GO:0005525">
    <property type="term" value="F:GTP binding"/>
    <property type="evidence" value="ECO:0007669"/>
    <property type="project" value="UniProtKB-KW"/>
</dbReference>
<name>A0A6N9I2R6_9LACO</name>
<dbReference type="SUPFAM" id="SSF52540">
    <property type="entry name" value="P-loop containing nucleoside triphosphate hydrolases"/>
    <property type="match status" value="1"/>
</dbReference>
<keyword evidence="3 4" id="KW-0342">GTP-binding</keyword>
<accession>A0A6N9I2R6</accession>
<evidence type="ECO:0000256" key="3">
    <source>
        <dbReference type="ARBA" id="ARBA00023134"/>
    </source>
</evidence>
<keyword evidence="2 4" id="KW-0547">Nucleotide-binding</keyword>
<dbReference type="PANTHER" id="PTHR45782:SF4">
    <property type="entry name" value="MITOCHONDRIAL RIBOSOME-ASSOCIATED GTPASE 1"/>
    <property type="match status" value="1"/>
</dbReference>
<dbReference type="PROSITE" id="PS51721">
    <property type="entry name" value="G_CP"/>
    <property type="match status" value="1"/>
</dbReference>